<evidence type="ECO:0000256" key="5">
    <source>
        <dbReference type="ARBA" id="ARBA00022741"/>
    </source>
</evidence>
<feature type="compositionally biased region" description="Polar residues" evidence="10">
    <location>
        <begin position="1"/>
        <end position="13"/>
    </location>
</feature>
<evidence type="ECO:0000313" key="13">
    <source>
        <dbReference type="EMBL" id="RAK39688.1"/>
    </source>
</evidence>
<sequence>MRSVTNGEPSVTVTIIKRPPRRPAPAMPAGEVLLDPPPEVPQPTGKAWTRMMMILPMGAGAAAMALMMGAQRGGPITYVAGAMYGVSMLGMMAMMATNTGGPGKREMVEARRQYLRHLSQLRAQLRDTIRQQREALYYRNPDPDTLWSLPDSGRLWERRRGDADFTVIRVAVGPQEVATRLVPPQTRPVDELEPLCATALRRFVNAYSVVPDLPVSVSLRDFSHIYLRGSDEKKQHDLARALIAQMAVFHAPDDLRIGICVPDDRRAGWEWAKWLPHSQHPGKTDAVGPVRLVAPSIPALEAMLDDVLVNRPRFDPGVTPGGAHVVVVIDGGSTAGSDHLMTEGGVAGVTLIDLSVPPPRLLDDSSVVLEIAPDGTITGTTMDGPAEVGRADALGAEQAEVLARELAPLRLSAASFADQPAVNQDMGLAELLEVGDPYGIDLSDLWASRPNRDRLRVPIGVGLDGRAIELDLKESAQDGMGPHGLLVGATGSGKSELLRTLVIALGLTHSPEILNFVLVDFKGGATFASLDRLPHTAAMITNLEGELSLVDRMLGAISGELTRRQELLRKAGNYASQRDYERARSAGVPLAPLPSLLFIVDEFSELLSARPDFIDMFVQIGRVGRSLGIHLLLASQKLEEGRLRGLESHLSYRIGLRTFSSMESRAVLGAPDAYELPRSPGHGYLRTGTEGLIRLKAAYVSGPVRRDGASIAGGMRTSNPIREFSTFYAAPPKKDEKSTPQEAEEAEKALTGDTLMEILVRQMEGNGSPAHEVWLPPLDVAPTLGQMLPPTITLPERGLAVDAADRFGSLHALGGVVDKPFEQRRDPLWLDLSGAAGNVVVVGSAQSGKSNLLRTLMVSLALTHTPREVQFYGLDFGGGPLGALTDLPHVGGVATRRDVDRVRRTIAELHGLMRAREELFARENVEGAAAYRRAKVQGGFAEDPFGDVFLVVDGWSTLRSEFEDLEPMVHEIANRGLGFGIHILAATNRWMDIRPQIRDVFGTRIELRLGEPSDSAINRREAVNVPESAPGRGLTPDGYHFLAALPRIDREQRNEDLAAAVAELVKLSIKQWPGAPAPRVRLLPAELPYESLPPAEGEKIPIGVAEADLQPVWLDFDNEPHALLFGDVESGKSSFLRGLAKSIAASHTPAQARILLVDLRRSLLGCVPAEHTLGYGTSAQITTDLINQVAVAMRERLPGPDVTPEMLASRSWWKGPQLYVLIDDYDLVGQTALQPLIEFLPQARDIGLHVVVTRRVGGASRALFEPMIGRIRELASPGIVMSGPREEGPLFGTLKPQPLPPGRAWMVTRKHGARLVQLAWTPPSR</sequence>
<dbReference type="InterPro" id="IPR050206">
    <property type="entry name" value="FtsK/SpoIIIE/SftA"/>
</dbReference>
<dbReference type="PANTHER" id="PTHR22683">
    <property type="entry name" value="SPORULATION PROTEIN RELATED"/>
    <property type="match status" value="1"/>
</dbReference>
<dbReference type="InterPro" id="IPR003593">
    <property type="entry name" value="AAA+_ATPase"/>
</dbReference>
<keyword evidence="5 9" id="KW-0547">Nucleotide-binding</keyword>
<dbReference type="PROSITE" id="PS50901">
    <property type="entry name" value="FTSK"/>
    <property type="match status" value="3"/>
</dbReference>
<evidence type="ECO:0000256" key="9">
    <source>
        <dbReference type="PROSITE-ProRule" id="PRU00289"/>
    </source>
</evidence>
<dbReference type="GO" id="GO:0005886">
    <property type="term" value="C:plasma membrane"/>
    <property type="evidence" value="ECO:0007669"/>
    <property type="project" value="UniProtKB-SubCell"/>
</dbReference>
<evidence type="ECO:0000256" key="1">
    <source>
        <dbReference type="ARBA" id="ARBA00004651"/>
    </source>
</evidence>
<accession>A0A327ZGA8</accession>
<feature type="transmembrane region" description="Helical" evidence="11">
    <location>
        <begin position="47"/>
        <end position="69"/>
    </location>
</feature>
<dbReference type="NCBIfam" id="TIGR03924">
    <property type="entry name" value="T7SS_EccC_a"/>
    <property type="match status" value="1"/>
</dbReference>
<name>A0A327ZGA8_9ACTN</name>
<evidence type="ECO:0000256" key="11">
    <source>
        <dbReference type="SAM" id="Phobius"/>
    </source>
</evidence>
<organism evidence="13 14">
    <name type="scientific">Actinoplanes lutulentus</name>
    <dbReference type="NCBI Taxonomy" id="1287878"/>
    <lineage>
        <taxon>Bacteria</taxon>
        <taxon>Bacillati</taxon>
        <taxon>Actinomycetota</taxon>
        <taxon>Actinomycetes</taxon>
        <taxon>Micromonosporales</taxon>
        <taxon>Micromonosporaceae</taxon>
        <taxon>Actinoplanes</taxon>
    </lineage>
</organism>
<comment type="subcellular location">
    <subcellularLocation>
        <location evidence="1">Cell membrane</location>
        <topology evidence="1">Multi-pass membrane protein</topology>
    </subcellularLocation>
</comment>
<feature type="binding site" evidence="9">
    <location>
        <begin position="1126"/>
        <end position="1133"/>
    </location>
    <ligand>
        <name>ATP</name>
        <dbReference type="ChEBI" id="CHEBI:30616"/>
    </ligand>
</feature>
<dbReference type="SUPFAM" id="SSF52540">
    <property type="entry name" value="P-loop containing nucleoside triphosphate hydrolases"/>
    <property type="match status" value="3"/>
</dbReference>
<evidence type="ECO:0000256" key="7">
    <source>
        <dbReference type="ARBA" id="ARBA00022989"/>
    </source>
</evidence>
<dbReference type="Proteomes" id="UP000249341">
    <property type="component" value="Unassembled WGS sequence"/>
</dbReference>
<dbReference type="InterPro" id="IPR023836">
    <property type="entry name" value="EccCa-like_Actinobacteria"/>
</dbReference>
<dbReference type="PANTHER" id="PTHR22683:SF1">
    <property type="entry name" value="TYPE VII SECRETION SYSTEM PROTEIN ESSC"/>
    <property type="match status" value="1"/>
</dbReference>
<dbReference type="GO" id="GO:0003677">
    <property type="term" value="F:DNA binding"/>
    <property type="evidence" value="ECO:0007669"/>
    <property type="project" value="InterPro"/>
</dbReference>
<evidence type="ECO:0000259" key="12">
    <source>
        <dbReference type="PROSITE" id="PS50901"/>
    </source>
</evidence>
<dbReference type="SMART" id="SM00382">
    <property type="entry name" value="AAA"/>
    <property type="match status" value="3"/>
</dbReference>
<evidence type="ECO:0000256" key="4">
    <source>
        <dbReference type="ARBA" id="ARBA00022737"/>
    </source>
</evidence>
<protein>
    <submittedName>
        <fullName evidence="13">S-DNA-T family DNA segregation ATPase FtsK/SpoIIIE</fullName>
    </submittedName>
</protein>
<feature type="domain" description="FtsK" evidence="12">
    <location>
        <begin position="1109"/>
        <end position="1290"/>
    </location>
</feature>
<keyword evidence="7 11" id="KW-1133">Transmembrane helix</keyword>
<feature type="region of interest" description="Disordered" evidence="10">
    <location>
        <begin position="1"/>
        <end position="42"/>
    </location>
</feature>
<feature type="transmembrane region" description="Helical" evidence="11">
    <location>
        <begin position="76"/>
        <end position="96"/>
    </location>
</feature>
<dbReference type="EMBL" id="QLMJ01000004">
    <property type="protein sequence ID" value="RAK39688.1"/>
    <property type="molecule type" value="Genomic_DNA"/>
</dbReference>
<dbReference type="InterPro" id="IPR023837">
    <property type="entry name" value="EccCb-like_Actinobacteria"/>
</dbReference>
<keyword evidence="4" id="KW-0677">Repeat</keyword>
<proteinExistence type="predicted"/>
<dbReference type="Pfam" id="PF01580">
    <property type="entry name" value="FtsK_SpoIIIE"/>
    <property type="match status" value="3"/>
</dbReference>
<keyword evidence="14" id="KW-1185">Reference proteome</keyword>
<comment type="caution">
    <text evidence="13">The sequence shown here is derived from an EMBL/GenBank/DDBJ whole genome shotgun (WGS) entry which is preliminary data.</text>
</comment>
<keyword evidence="6 9" id="KW-0067">ATP-binding</keyword>
<dbReference type="InterPro" id="IPR002543">
    <property type="entry name" value="FtsK_dom"/>
</dbReference>
<evidence type="ECO:0000256" key="6">
    <source>
        <dbReference type="ARBA" id="ARBA00022840"/>
    </source>
</evidence>
<gene>
    <name evidence="13" type="ORF">B0I29_104225</name>
</gene>
<feature type="domain" description="FtsK" evidence="12">
    <location>
        <begin position="825"/>
        <end position="1016"/>
    </location>
</feature>
<dbReference type="Gene3D" id="3.40.50.300">
    <property type="entry name" value="P-loop containing nucleotide triphosphate hydrolases"/>
    <property type="match status" value="4"/>
</dbReference>
<evidence type="ECO:0000256" key="3">
    <source>
        <dbReference type="ARBA" id="ARBA00022692"/>
    </source>
</evidence>
<evidence type="ECO:0000313" key="14">
    <source>
        <dbReference type="Proteomes" id="UP000249341"/>
    </source>
</evidence>
<reference evidence="13 14" key="1">
    <citation type="submission" date="2018-06" db="EMBL/GenBank/DDBJ databases">
        <title>Genomic Encyclopedia of Type Strains, Phase III (KMG-III): the genomes of soil and plant-associated and newly described type strains.</title>
        <authorList>
            <person name="Whitman W."/>
        </authorList>
    </citation>
    <scope>NUCLEOTIDE SEQUENCE [LARGE SCALE GENOMIC DNA]</scope>
    <source>
        <strain evidence="13 14">CGMCC 4.7090</strain>
    </source>
</reference>
<evidence type="ECO:0000256" key="2">
    <source>
        <dbReference type="ARBA" id="ARBA00022475"/>
    </source>
</evidence>
<dbReference type="NCBIfam" id="TIGR03925">
    <property type="entry name" value="T7SS_EccC_b"/>
    <property type="match status" value="1"/>
</dbReference>
<dbReference type="InterPro" id="IPR027417">
    <property type="entry name" value="P-loop_NTPase"/>
</dbReference>
<evidence type="ECO:0000256" key="8">
    <source>
        <dbReference type="ARBA" id="ARBA00023136"/>
    </source>
</evidence>
<keyword evidence="3 11" id="KW-0812">Transmembrane</keyword>
<evidence type="ECO:0000256" key="10">
    <source>
        <dbReference type="SAM" id="MobiDB-lite"/>
    </source>
</evidence>
<feature type="domain" description="FtsK" evidence="12">
    <location>
        <begin position="465"/>
        <end position="665"/>
    </location>
</feature>
<dbReference type="GO" id="GO:0005524">
    <property type="term" value="F:ATP binding"/>
    <property type="evidence" value="ECO:0007669"/>
    <property type="project" value="UniProtKB-UniRule"/>
</dbReference>
<keyword evidence="2" id="KW-1003">Cell membrane</keyword>
<feature type="binding site" evidence="9">
    <location>
        <begin position="843"/>
        <end position="850"/>
    </location>
    <ligand>
        <name>ATP</name>
        <dbReference type="ChEBI" id="CHEBI:30616"/>
    </ligand>
</feature>
<feature type="binding site" evidence="9">
    <location>
        <begin position="488"/>
        <end position="495"/>
    </location>
    <ligand>
        <name>ATP</name>
        <dbReference type="ChEBI" id="CHEBI:30616"/>
    </ligand>
</feature>
<keyword evidence="8 11" id="KW-0472">Membrane</keyword>